<dbReference type="RefSeq" id="WP_018475216.1">
    <property type="nucleotide sequence ID" value="NZ_BMWX01000013.1"/>
</dbReference>
<keyword evidence="2" id="KW-0624">Polysaccharide degradation</keyword>
<dbReference type="GO" id="GO:0045493">
    <property type="term" value="P:xylan catabolic process"/>
    <property type="evidence" value="ECO:0007669"/>
    <property type="project" value="UniProtKB-KW"/>
</dbReference>
<dbReference type="CDD" id="cd09004">
    <property type="entry name" value="GH43_bXyl-like"/>
    <property type="match status" value="1"/>
</dbReference>
<dbReference type="InterPro" id="IPR052176">
    <property type="entry name" value="Glycosyl_Hydrlase_43_Enz"/>
</dbReference>
<sequence>MKKLFSLLAITLFVLTSCSRPAANPEAYLFAYFTGNGPGEEAVHYAISKDGFTYRALNDNQPVISADSISKQGGVRDPHILRGEEGAFYMVLTDLYVPNDGWINQGMVFLKSDDLVHWTHHTVYIPDLFAEQYGDVSRVWAPQTVYDEHEGKYMVYFSMKQGEDPDIIYYAYANDDFSSLETVPKPLFLHPENKSCIDGDIVKKEGKYHLFFKTEGHGNGIKKAVSDRLTGGYVMEDKYLQQTTEAVEGSGIFKLNDSDKYILMYDVYMKGAYQFTESTDLENFSVIDDQVSMNFHPRHGSVLPISLEEARRLETEFGLDPQDWITHANTELIYFKNILLDSEKASLYLPVKEGVDLTQLDPGLEMMVGYEISPSGAQDFSNGAVTYTLTQPDGSVRDYQVSAAMDHNPVLKGYYADPEIIYSNKTGKFHLYPTSDGFDSWSGTFFKTFSSPDLVNWQDDGLIVDLHKDVSWADRNAWAPCAIEKKVDGEYKYFYYFTAAQKIGVAVADDPAGPFTDIGRPLVDFKPSGASGGQEIDPDVFHDPVSGKDFFYWGNGYLAAVPLNDDMVSFDRSKVKLLTPEDGTFREGTEVFYRNGKYYFMWSENDTRDADYRVRYAFADSPMGPLTIPEDNLVIAKDPAKEIYGTGHNSVIQVPGKDEWYIVYHRFTRPHGLKMGSAAGFHREVCIDKLSFDADGNIIPVQATVEGIALSAPIDR</sequence>
<keyword evidence="2" id="KW-0858">Xylan degradation</keyword>
<dbReference type="Gene3D" id="2.60.40.2340">
    <property type="match status" value="1"/>
</dbReference>
<keyword evidence="8" id="KW-1185">Reference proteome</keyword>
<keyword evidence="4" id="KW-0119">Carbohydrate metabolism</keyword>
<protein>
    <recommendedName>
        <fullName evidence="9">Beta-xylosidase</fullName>
    </recommendedName>
</protein>
<comment type="similarity">
    <text evidence="1">Belongs to the glycosyl hydrolase 43 family.</text>
</comment>
<dbReference type="InterPro" id="IPR023296">
    <property type="entry name" value="Glyco_hydro_beta-prop_sf"/>
</dbReference>
<keyword evidence="5" id="KW-0326">Glycosidase</keyword>
<evidence type="ECO:0000256" key="4">
    <source>
        <dbReference type="ARBA" id="ARBA00023277"/>
    </source>
</evidence>
<comment type="caution">
    <text evidence="7">The sequence shown here is derived from an EMBL/GenBank/DDBJ whole genome shotgun (WGS) entry which is preliminary data.</text>
</comment>
<keyword evidence="3" id="KW-0378">Hydrolase</keyword>
<organism evidence="7 8">
    <name type="scientific">Echinicola pacifica</name>
    <dbReference type="NCBI Taxonomy" id="346377"/>
    <lineage>
        <taxon>Bacteria</taxon>
        <taxon>Pseudomonadati</taxon>
        <taxon>Bacteroidota</taxon>
        <taxon>Cytophagia</taxon>
        <taxon>Cytophagales</taxon>
        <taxon>Cyclobacteriaceae</taxon>
        <taxon>Echinicola</taxon>
    </lineage>
</organism>
<dbReference type="EMBL" id="BMWX01000013">
    <property type="protein sequence ID" value="GGZ42367.1"/>
    <property type="molecule type" value="Genomic_DNA"/>
</dbReference>
<dbReference type="GO" id="GO:0004553">
    <property type="term" value="F:hydrolase activity, hydrolyzing O-glycosyl compounds"/>
    <property type="evidence" value="ECO:0007669"/>
    <property type="project" value="InterPro"/>
</dbReference>
<evidence type="ECO:0000256" key="6">
    <source>
        <dbReference type="SAM" id="SignalP"/>
    </source>
</evidence>
<evidence type="ECO:0000256" key="5">
    <source>
        <dbReference type="ARBA" id="ARBA00023295"/>
    </source>
</evidence>
<feature type="chain" id="PRO_5036793151" description="Beta-xylosidase" evidence="6">
    <location>
        <begin position="23"/>
        <end position="716"/>
    </location>
</feature>
<evidence type="ECO:0000313" key="7">
    <source>
        <dbReference type="EMBL" id="GGZ42367.1"/>
    </source>
</evidence>
<dbReference type="PANTHER" id="PTHR43772:SF2">
    <property type="entry name" value="PUTATIVE (AFU_ORTHOLOGUE AFUA_2G04480)-RELATED"/>
    <property type="match status" value="1"/>
</dbReference>
<proteinExistence type="inferred from homology"/>
<reference evidence="7" key="1">
    <citation type="journal article" date="2014" name="Int. J. Syst. Evol. Microbiol.">
        <title>Complete genome sequence of Corynebacterium casei LMG S-19264T (=DSM 44701T), isolated from a smear-ripened cheese.</title>
        <authorList>
            <consortium name="US DOE Joint Genome Institute (JGI-PGF)"/>
            <person name="Walter F."/>
            <person name="Albersmeier A."/>
            <person name="Kalinowski J."/>
            <person name="Ruckert C."/>
        </authorList>
    </citation>
    <scope>NUCLEOTIDE SEQUENCE</scope>
    <source>
        <strain evidence="7">KCTC 12368</strain>
    </source>
</reference>
<dbReference type="PANTHER" id="PTHR43772">
    <property type="entry name" value="ENDO-1,4-BETA-XYLANASE"/>
    <property type="match status" value="1"/>
</dbReference>
<evidence type="ECO:0000256" key="1">
    <source>
        <dbReference type="ARBA" id="ARBA00009865"/>
    </source>
</evidence>
<evidence type="ECO:0000313" key="8">
    <source>
        <dbReference type="Proteomes" id="UP000619457"/>
    </source>
</evidence>
<feature type="signal peptide" evidence="6">
    <location>
        <begin position="1"/>
        <end position="22"/>
    </location>
</feature>
<keyword evidence="6" id="KW-0732">Signal</keyword>
<dbReference type="SUPFAM" id="SSF75005">
    <property type="entry name" value="Arabinanase/levansucrase/invertase"/>
    <property type="match status" value="2"/>
</dbReference>
<dbReference type="Gene3D" id="2.115.10.20">
    <property type="entry name" value="Glycosyl hydrolase domain, family 43"/>
    <property type="match status" value="2"/>
</dbReference>
<dbReference type="CDD" id="cd08983">
    <property type="entry name" value="GH43_Bt3655-like"/>
    <property type="match status" value="1"/>
</dbReference>
<evidence type="ECO:0008006" key="9">
    <source>
        <dbReference type="Google" id="ProtNLM"/>
    </source>
</evidence>
<gene>
    <name evidence="7" type="ORF">GCM10007049_39310</name>
</gene>
<evidence type="ECO:0000256" key="2">
    <source>
        <dbReference type="ARBA" id="ARBA00022651"/>
    </source>
</evidence>
<dbReference type="AlphaFoldDB" id="A0A918UYL0"/>
<dbReference type="InterPro" id="IPR006710">
    <property type="entry name" value="Glyco_hydro_43"/>
</dbReference>
<reference evidence="7" key="2">
    <citation type="submission" date="2020-09" db="EMBL/GenBank/DDBJ databases">
        <authorList>
            <person name="Sun Q."/>
            <person name="Kim S."/>
        </authorList>
    </citation>
    <scope>NUCLEOTIDE SEQUENCE</scope>
    <source>
        <strain evidence="7">KCTC 12368</strain>
    </source>
</reference>
<dbReference type="PROSITE" id="PS51257">
    <property type="entry name" value="PROKAR_LIPOPROTEIN"/>
    <property type="match status" value="1"/>
</dbReference>
<dbReference type="Pfam" id="PF04616">
    <property type="entry name" value="Glyco_hydro_43"/>
    <property type="match status" value="2"/>
</dbReference>
<accession>A0A918UYL0</accession>
<name>A0A918UYL0_9BACT</name>
<evidence type="ECO:0000256" key="3">
    <source>
        <dbReference type="ARBA" id="ARBA00022801"/>
    </source>
</evidence>
<dbReference type="Proteomes" id="UP000619457">
    <property type="component" value="Unassembled WGS sequence"/>
</dbReference>